<dbReference type="Pfam" id="PF12833">
    <property type="entry name" value="HTH_18"/>
    <property type="match status" value="1"/>
</dbReference>
<evidence type="ECO:0000313" key="7">
    <source>
        <dbReference type="Proteomes" id="UP000253961"/>
    </source>
</evidence>
<dbReference type="GO" id="GO:0043565">
    <property type="term" value="F:sequence-specific DNA binding"/>
    <property type="evidence" value="ECO:0007669"/>
    <property type="project" value="InterPro"/>
</dbReference>
<proteinExistence type="predicted"/>
<keyword evidence="2" id="KW-0238">DNA-binding</keyword>
<dbReference type="SMART" id="SM00342">
    <property type="entry name" value="HTH_ARAC"/>
    <property type="match status" value="1"/>
</dbReference>
<sequence>MESSLPLLLTALSAGSLFLAAFLLSTGLLTQNKLANRWLGAFFLLLSLVFAQFLLELADMPNSVLIRLTEWPRWLIFPFVHFAVYAFVRSDKMTKFWYLHLLPAILFILLFILNDAGFLPSFSTPAILKWLVKYFFFFQGLFYATLNLKILKSHKARVRQLLADHDSDLNWLRQIVLAPFYIALIWLLVRYWELGQITSQLIYLGFCLYFITAALQQRAVYPIGVDTPSNDEEIQKQNRNDKQRLTHEQVELLKDKVTISMEKDKLHLDPSLNLKMMADKVGINTHELSLVLNQGFGKNFYNYINGLRAEEALKLLKSSEYTRGDMREVAIRSGFNSRTTFYSAIKKIKGVSPLSILNENTDKV</sequence>
<evidence type="ECO:0000256" key="2">
    <source>
        <dbReference type="ARBA" id="ARBA00023125"/>
    </source>
</evidence>
<feature type="transmembrane region" description="Helical" evidence="4">
    <location>
        <begin position="95"/>
        <end position="114"/>
    </location>
</feature>
<protein>
    <submittedName>
        <fullName evidence="6">Helix-turn-helix domain-containing protein</fullName>
    </submittedName>
</protein>
<dbReference type="OrthoDB" id="6283866at2"/>
<dbReference type="PANTHER" id="PTHR43280">
    <property type="entry name" value="ARAC-FAMILY TRANSCRIPTIONAL REGULATOR"/>
    <property type="match status" value="1"/>
</dbReference>
<reference evidence="6 7" key="1">
    <citation type="submission" date="2018-07" db="EMBL/GenBank/DDBJ databases">
        <title>Pedobacter sp. nov., isolated from soil.</title>
        <authorList>
            <person name="Zhou L.Y."/>
            <person name="Du Z.J."/>
        </authorList>
    </citation>
    <scope>NUCLEOTIDE SEQUENCE [LARGE SCALE GENOMIC DNA]</scope>
    <source>
        <strain evidence="6 7">JDX94</strain>
    </source>
</reference>
<feature type="transmembrane region" description="Helical" evidence="4">
    <location>
        <begin position="134"/>
        <end position="151"/>
    </location>
</feature>
<keyword evidence="3" id="KW-0804">Transcription</keyword>
<keyword evidence="4" id="KW-1133">Transmembrane helix</keyword>
<evidence type="ECO:0000256" key="1">
    <source>
        <dbReference type="ARBA" id="ARBA00023015"/>
    </source>
</evidence>
<dbReference type="PROSITE" id="PS01124">
    <property type="entry name" value="HTH_ARAC_FAMILY_2"/>
    <property type="match status" value="1"/>
</dbReference>
<feature type="transmembrane region" description="Helical" evidence="4">
    <location>
        <begin position="171"/>
        <end position="191"/>
    </location>
</feature>
<dbReference type="AlphaFoldDB" id="A0A369PSK5"/>
<evidence type="ECO:0000256" key="3">
    <source>
        <dbReference type="ARBA" id="ARBA00023163"/>
    </source>
</evidence>
<dbReference type="InterPro" id="IPR018060">
    <property type="entry name" value="HTH_AraC"/>
</dbReference>
<comment type="caution">
    <text evidence="6">The sequence shown here is derived from an EMBL/GenBank/DDBJ whole genome shotgun (WGS) entry which is preliminary data.</text>
</comment>
<dbReference type="GO" id="GO:0003700">
    <property type="term" value="F:DNA-binding transcription factor activity"/>
    <property type="evidence" value="ECO:0007669"/>
    <property type="project" value="InterPro"/>
</dbReference>
<keyword evidence="1" id="KW-0805">Transcription regulation</keyword>
<dbReference type="InterPro" id="IPR018062">
    <property type="entry name" value="HTH_AraC-typ_CS"/>
</dbReference>
<dbReference type="RefSeq" id="WP_115403937.1">
    <property type="nucleotide sequence ID" value="NZ_QPKV01000007.1"/>
</dbReference>
<evidence type="ECO:0000256" key="4">
    <source>
        <dbReference type="SAM" id="Phobius"/>
    </source>
</evidence>
<feature type="transmembrane region" description="Helical" evidence="4">
    <location>
        <begin position="6"/>
        <end position="26"/>
    </location>
</feature>
<evidence type="ECO:0000259" key="5">
    <source>
        <dbReference type="PROSITE" id="PS01124"/>
    </source>
</evidence>
<feature type="transmembrane region" description="Helical" evidence="4">
    <location>
        <begin position="71"/>
        <end position="88"/>
    </location>
</feature>
<gene>
    <name evidence="6" type="ORF">DU508_16815</name>
</gene>
<dbReference type="EMBL" id="QPKV01000007">
    <property type="protein sequence ID" value="RDC55240.1"/>
    <property type="molecule type" value="Genomic_DNA"/>
</dbReference>
<dbReference type="PROSITE" id="PS00041">
    <property type="entry name" value="HTH_ARAC_FAMILY_1"/>
    <property type="match status" value="1"/>
</dbReference>
<dbReference type="Gene3D" id="1.10.10.60">
    <property type="entry name" value="Homeodomain-like"/>
    <property type="match status" value="2"/>
</dbReference>
<keyword evidence="4" id="KW-0472">Membrane</keyword>
<feature type="transmembrane region" description="Helical" evidence="4">
    <location>
        <begin position="38"/>
        <end position="55"/>
    </location>
</feature>
<keyword evidence="7" id="KW-1185">Reference proteome</keyword>
<keyword evidence="4" id="KW-0812">Transmembrane</keyword>
<dbReference type="PANTHER" id="PTHR43280:SF29">
    <property type="entry name" value="ARAC-FAMILY TRANSCRIPTIONAL REGULATOR"/>
    <property type="match status" value="1"/>
</dbReference>
<accession>A0A369PSK5</accession>
<feature type="transmembrane region" description="Helical" evidence="4">
    <location>
        <begin position="197"/>
        <end position="215"/>
    </location>
</feature>
<feature type="domain" description="HTH araC/xylS-type" evidence="5">
    <location>
        <begin position="255"/>
        <end position="359"/>
    </location>
</feature>
<evidence type="ECO:0000313" key="6">
    <source>
        <dbReference type="EMBL" id="RDC55240.1"/>
    </source>
</evidence>
<name>A0A369PSK5_9SPHI</name>
<organism evidence="6 7">
    <name type="scientific">Pedobacter chinensis</name>
    <dbReference type="NCBI Taxonomy" id="2282421"/>
    <lineage>
        <taxon>Bacteria</taxon>
        <taxon>Pseudomonadati</taxon>
        <taxon>Bacteroidota</taxon>
        <taxon>Sphingobacteriia</taxon>
        <taxon>Sphingobacteriales</taxon>
        <taxon>Sphingobacteriaceae</taxon>
        <taxon>Pedobacter</taxon>
    </lineage>
</organism>
<dbReference type="Proteomes" id="UP000253961">
    <property type="component" value="Unassembled WGS sequence"/>
</dbReference>